<comment type="similarity">
    <text evidence="1">Belongs to the universal stress protein A family.</text>
</comment>
<dbReference type="PANTHER" id="PTHR31964:SF113">
    <property type="entry name" value="USPA DOMAIN-CONTAINING PROTEIN"/>
    <property type="match status" value="1"/>
</dbReference>
<reference evidence="3" key="1">
    <citation type="submission" date="2020-09" db="EMBL/GenBank/DDBJ databases">
        <title>Streptomyces grisecoloratus sp. nov., isolated from cotton soil.</title>
        <authorList>
            <person name="Xing L."/>
        </authorList>
    </citation>
    <scope>NUCLEOTIDE SEQUENCE</scope>
    <source>
        <strain evidence="3">TRM S81-3</strain>
    </source>
</reference>
<dbReference type="InterPro" id="IPR006016">
    <property type="entry name" value="UspA"/>
</dbReference>
<dbReference type="PRINTS" id="PR01438">
    <property type="entry name" value="UNVRSLSTRESS"/>
</dbReference>
<evidence type="ECO:0000313" key="3">
    <source>
        <dbReference type="EMBL" id="MBD0422749.1"/>
    </source>
</evidence>
<dbReference type="SUPFAM" id="SSF52402">
    <property type="entry name" value="Adenine nucleotide alpha hydrolases-like"/>
    <property type="match status" value="2"/>
</dbReference>
<proteinExistence type="inferred from homology"/>
<dbReference type="Gene3D" id="3.40.50.620">
    <property type="entry name" value="HUPs"/>
    <property type="match status" value="2"/>
</dbReference>
<feature type="domain" description="UspA" evidence="2">
    <location>
        <begin position="157"/>
        <end position="289"/>
    </location>
</feature>
<comment type="caution">
    <text evidence="3">The sequence shown here is derived from an EMBL/GenBank/DDBJ whole genome shotgun (WGS) entry which is preliminary data.</text>
</comment>
<evidence type="ECO:0000313" key="4">
    <source>
        <dbReference type="Proteomes" id="UP000621210"/>
    </source>
</evidence>
<keyword evidence="4" id="KW-1185">Reference proteome</keyword>
<dbReference type="InterPro" id="IPR014729">
    <property type="entry name" value="Rossmann-like_a/b/a_fold"/>
</dbReference>
<evidence type="ECO:0000259" key="2">
    <source>
        <dbReference type="Pfam" id="PF00582"/>
    </source>
</evidence>
<dbReference type="EMBL" id="JACVQF010000218">
    <property type="protein sequence ID" value="MBD0422749.1"/>
    <property type="molecule type" value="Genomic_DNA"/>
</dbReference>
<protein>
    <submittedName>
        <fullName evidence="3">Universal stress protein</fullName>
    </submittedName>
</protein>
<evidence type="ECO:0000256" key="1">
    <source>
        <dbReference type="ARBA" id="ARBA00008791"/>
    </source>
</evidence>
<dbReference type="Pfam" id="PF00582">
    <property type="entry name" value="Usp"/>
    <property type="match status" value="2"/>
</dbReference>
<dbReference type="InterPro" id="IPR006015">
    <property type="entry name" value="Universal_stress_UspA"/>
</dbReference>
<dbReference type="RefSeq" id="WP_188183720.1">
    <property type="nucleotide sequence ID" value="NZ_JACVQF010000218.1"/>
</dbReference>
<reference evidence="3" key="2">
    <citation type="submission" date="2020-09" db="EMBL/GenBank/DDBJ databases">
        <authorList>
            <person name="Luo X."/>
        </authorList>
    </citation>
    <scope>NUCLEOTIDE SEQUENCE</scope>
    <source>
        <strain evidence="3">TRM S81-3</strain>
    </source>
</reference>
<dbReference type="PANTHER" id="PTHR31964">
    <property type="entry name" value="ADENINE NUCLEOTIDE ALPHA HYDROLASES-LIKE SUPERFAMILY PROTEIN"/>
    <property type="match status" value="1"/>
</dbReference>
<name>A0A926L802_9ACTN</name>
<organism evidence="3 4">
    <name type="scientific">Streptomyces griseicoloratus</name>
    <dbReference type="NCBI Taxonomy" id="2752516"/>
    <lineage>
        <taxon>Bacteria</taxon>
        <taxon>Bacillati</taxon>
        <taxon>Actinomycetota</taxon>
        <taxon>Actinomycetes</taxon>
        <taxon>Kitasatosporales</taxon>
        <taxon>Streptomycetaceae</taxon>
        <taxon>Streptomyces</taxon>
    </lineage>
</organism>
<dbReference type="Proteomes" id="UP000621210">
    <property type="component" value="Unassembled WGS sequence"/>
</dbReference>
<dbReference type="AlphaFoldDB" id="A0A926L802"/>
<gene>
    <name evidence="3" type="ORF">H0H10_26960</name>
</gene>
<sequence length="291" mass="30220">MVKHDGRTGTVLVGVDDTSHGWLAADWAAAEAELRGSTLRVVHAVHGITGAEVELVSEGADRQVLDAAATVLDDARTRIAAGHPGLHVETVLARDHPAEALLSAAEDADLLVVGTRGRGGFAGLLLGSVSLKLAAHATCPVVVVRGHAEKKAADGGIVVGVRDEHDENAVRFALAEAELLQAPVRLIHAWTPLVDAGRMIPQVSQVDEERKAHARVLNQAARPVAEYPQVHVDMELVVGAPAALLVEASAGAGLLVLPRHPPAARLGLRLGAVVHAVLHHATCPVAVVPVS</sequence>
<feature type="domain" description="UspA" evidence="2">
    <location>
        <begin position="10"/>
        <end position="145"/>
    </location>
</feature>
<accession>A0A926L802</accession>